<keyword evidence="4" id="KW-1003">Cell membrane</keyword>
<reference evidence="9" key="1">
    <citation type="submission" date="2022-01" db="EMBL/GenBank/DDBJ databases">
        <title>Corynebacterium sp. nov isolated from isolated from the feces of the greater white-fronted geese (Anser albifrons) at Poyang Lake, PR China.</title>
        <authorList>
            <person name="Liu Q."/>
        </authorList>
    </citation>
    <scope>NUCLEOTIDE SEQUENCE</scope>
    <source>
        <strain evidence="9">JCM 32435</strain>
    </source>
</reference>
<dbReference type="RefSeq" id="WP_236117943.1">
    <property type="nucleotide sequence ID" value="NZ_JAKGSI010000001.1"/>
</dbReference>
<feature type="transmembrane region" description="Helical" evidence="8">
    <location>
        <begin position="193"/>
        <end position="213"/>
    </location>
</feature>
<sequence>MTQVLSGFAIILVVIGVGWVLAARGTLGPGGQRALASLVYAVATPCLLFDTMTHSDPAVLFSSILGVVALSALLVGAFFFLLCRFVLRRSAAESIIGMLSSSYANGGNLGIPLAAYVLGDASVVIPVMLFQIAFYAPLSLSALEVCTSSGRTRWQSQVRTVLGNPMLLSSVFGCVVTLSGWRVPAVIAQPVSILGGASVPLALLVFGMSLRGARVLGEEGRRVDVLLASAAKNLLQPLLSAALGAWVFGMSGEMLRAVVVLGALPTAQNVYTYAVKFRVGEEQARDAGVVSTLVSVPVIMVIALLSHGVPT</sequence>
<evidence type="ECO:0000256" key="6">
    <source>
        <dbReference type="ARBA" id="ARBA00022989"/>
    </source>
</evidence>
<dbReference type="AlphaFoldDB" id="A0A9X1TZW7"/>
<dbReference type="PANTHER" id="PTHR36838:SF1">
    <property type="entry name" value="SLR1864 PROTEIN"/>
    <property type="match status" value="1"/>
</dbReference>
<feature type="transmembrane region" description="Helical" evidence="8">
    <location>
        <begin position="58"/>
        <end position="83"/>
    </location>
</feature>
<feature type="transmembrane region" description="Helical" evidence="8">
    <location>
        <begin position="6"/>
        <end position="22"/>
    </location>
</feature>
<comment type="caution">
    <text evidence="9">The sequence shown here is derived from an EMBL/GenBank/DDBJ whole genome shotgun (WGS) entry which is preliminary data.</text>
</comment>
<accession>A0A9X1TZW7</accession>
<keyword evidence="10" id="KW-1185">Reference proteome</keyword>
<dbReference type="InterPro" id="IPR004776">
    <property type="entry name" value="Mem_transp_PIN-like"/>
</dbReference>
<dbReference type="Gene3D" id="1.20.1530.20">
    <property type="match status" value="1"/>
</dbReference>
<evidence type="ECO:0000256" key="4">
    <source>
        <dbReference type="ARBA" id="ARBA00022475"/>
    </source>
</evidence>
<evidence type="ECO:0000256" key="5">
    <source>
        <dbReference type="ARBA" id="ARBA00022692"/>
    </source>
</evidence>
<comment type="similarity">
    <text evidence="2">Belongs to the auxin efflux carrier (TC 2.A.69) family.</text>
</comment>
<dbReference type="GO" id="GO:0055085">
    <property type="term" value="P:transmembrane transport"/>
    <property type="evidence" value="ECO:0007669"/>
    <property type="project" value="InterPro"/>
</dbReference>
<evidence type="ECO:0000256" key="3">
    <source>
        <dbReference type="ARBA" id="ARBA00022448"/>
    </source>
</evidence>
<keyword evidence="7 8" id="KW-0472">Membrane</keyword>
<dbReference type="Pfam" id="PF03547">
    <property type="entry name" value="Mem_trans"/>
    <property type="match status" value="2"/>
</dbReference>
<feature type="transmembrane region" description="Helical" evidence="8">
    <location>
        <begin position="123"/>
        <end position="140"/>
    </location>
</feature>
<gene>
    <name evidence="9" type="ORF">L1O03_03115</name>
</gene>
<name>A0A9X1TZW7_9CORY</name>
<evidence type="ECO:0000313" key="10">
    <source>
        <dbReference type="Proteomes" id="UP001139336"/>
    </source>
</evidence>
<feature type="transmembrane region" description="Helical" evidence="8">
    <location>
        <begin position="95"/>
        <end position="117"/>
    </location>
</feature>
<evidence type="ECO:0000256" key="2">
    <source>
        <dbReference type="ARBA" id="ARBA00010145"/>
    </source>
</evidence>
<proteinExistence type="inferred from homology"/>
<keyword evidence="6 8" id="KW-1133">Transmembrane helix</keyword>
<evidence type="ECO:0000256" key="1">
    <source>
        <dbReference type="ARBA" id="ARBA00004651"/>
    </source>
</evidence>
<dbReference type="EMBL" id="JAKGSI010000001">
    <property type="protein sequence ID" value="MCF4006169.1"/>
    <property type="molecule type" value="Genomic_DNA"/>
</dbReference>
<organism evidence="9 10">
    <name type="scientific">Corynebacterium uropygiale</name>
    <dbReference type="NCBI Taxonomy" id="1775911"/>
    <lineage>
        <taxon>Bacteria</taxon>
        <taxon>Bacillati</taxon>
        <taxon>Actinomycetota</taxon>
        <taxon>Actinomycetes</taxon>
        <taxon>Mycobacteriales</taxon>
        <taxon>Corynebacteriaceae</taxon>
        <taxon>Corynebacterium</taxon>
    </lineage>
</organism>
<keyword evidence="5 8" id="KW-0812">Transmembrane</keyword>
<protein>
    <submittedName>
        <fullName evidence="9">AEC family transporter</fullName>
    </submittedName>
</protein>
<evidence type="ECO:0000256" key="7">
    <source>
        <dbReference type="ARBA" id="ARBA00023136"/>
    </source>
</evidence>
<evidence type="ECO:0000256" key="8">
    <source>
        <dbReference type="SAM" id="Phobius"/>
    </source>
</evidence>
<feature type="transmembrane region" description="Helical" evidence="8">
    <location>
        <begin position="161"/>
        <end position="181"/>
    </location>
</feature>
<keyword evidence="3" id="KW-0813">Transport</keyword>
<comment type="subcellular location">
    <subcellularLocation>
        <location evidence="1">Cell membrane</location>
        <topology evidence="1">Multi-pass membrane protein</topology>
    </subcellularLocation>
</comment>
<dbReference type="GO" id="GO:0005886">
    <property type="term" value="C:plasma membrane"/>
    <property type="evidence" value="ECO:0007669"/>
    <property type="project" value="UniProtKB-SubCell"/>
</dbReference>
<feature type="transmembrane region" description="Helical" evidence="8">
    <location>
        <begin position="287"/>
        <end position="309"/>
    </location>
</feature>
<evidence type="ECO:0000313" key="9">
    <source>
        <dbReference type="EMBL" id="MCF4006169.1"/>
    </source>
</evidence>
<dbReference type="PANTHER" id="PTHR36838">
    <property type="entry name" value="AUXIN EFFLUX CARRIER FAMILY PROTEIN"/>
    <property type="match status" value="1"/>
</dbReference>
<dbReference type="Proteomes" id="UP001139336">
    <property type="component" value="Unassembled WGS sequence"/>
</dbReference>
<dbReference type="InterPro" id="IPR038770">
    <property type="entry name" value="Na+/solute_symporter_sf"/>
</dbReference>